<evidence type="ECO:0000313" key="5">
    <source>
        <dbReference type="Proteomes" id="UP000319576"/>
    </source>
</evidence>
<reference evidence="4 5" key="1">
    <citation type="submission" date="2019-02" db="EMBL/GenBank/DDBJ databases">
        <title>Deep-cultivation of Planctomycetes and their phenomic and genomic characterization uncovers novel biology.</title>
        <authorList>
            <person name="Wiegand S."/>
            <person name="Jogler M."/>
            <person name="Boedeker C."/>
            <person name="Pinto D."/>
            <person name="Vollmers J."/>
            <person name="Rivas-Marin E."/>
            <person name="Kohn T."/>
            <person name="Peeters S.H."/>
            <person name="Heuer A."/>
            <person name="Rast P."/>
            <person name="Oberbeckmann S."/>
            <person name="Bunk B."/>
            <person name="Jeske O."/>
            <person name="Meyerdierks A."/>
            <person name="Storesund J.E."/>
            <person name="Kallscheuer N."/>
            <person name="Luecker S."/>
            <person name="Lage O.M."/>
            <person name="Pohl T."/>
            <person name="Merkel B.J."/>
            <person name="Hornburger P."/>
            <person name="Mueller R.-W."/>
            <person name="Bruemmer F."/>
            <person name="Labrenz M."/>
            <person name="Spormann A.M."/>
            <person name="Op den Camp H."/>
            <person name="Overmann J."/>
            <person name="Amann R."/>
            <person name="Jetten M.S.M."/>
            <person name="Mascher T."/>
            <person name="Medema M.H."/>
            <person name="Devos D.P."/>
            <person name="Kaster A.-K."/>
            <person name="Ovreas L."/>
            <person name="Rohde M."/>
            <person name="Galperin M.Y."/>
            <person name="Jogler C."/>
        </authorList>
    </citation>
    <scope>NUCLEOTIDE SEQUENCE [LARGE SCALE GENOMIC DNA]</scope>
    <source>
        <strain evidence="4 5">ETA_A1</strain>
    </source>
</reference>
<accession>A0A517Y2C6</accession>
<gene>
    <name evidence="4" type="ORF">ETAA1_59280</name>
</gene>
<evidence type="ECO:0000256" key="1">
    <source>
        <dbReference type="SAM" id="MobiDB-lite"/>
    </source>
</evidence>
<keyword evidence="2" id="KW-1133">Transmembrane helix</keyword>
<organism evidence="4 5">
    <name type="scientific">Urbifossiella limnaea</name>
    <dbReference type="NCBI Taxonomy" id="2528023"/>
    <lineage>
        <taxon>Bacteria</taxon>
        <taxon>Pseudomonadati</taxon>
        <taxon>Planctomycetota</taxon>
        <taxon>Planctomycetia</taxon>
        <taxon>Gemmatales</taxon>
        <taxon>Gemmataceae</taxon>
        <taxon>Urbifossiella</taxon>
    </lineage>
</organism>
<feature type="transmembrane region" description="Helical" evidence="2">
    <location>
        <begin position="53"/>
        <end position="76"/>
    </location>
</feature>
<proteinExistence type="predicted"/>
<dbReference type="SUPFAM" id="SSF54523">
    <property type="entry name" value="Pili subunits"/>
    <property type="match status" value="1"/>
</dbReference>
<protein>
    <recommendedName>
        <fullName evidence="3">DUF1559 domain-containing protein</fullName>
    </recommendedName>
</protein>
<dbReference type="InterPro" id="IPR011453">
    <property type="entry name" value="DUF1559"/>
</dbReference>
<keyword evidence="5" id="KW-1185">Reference proteome</keyword>
<keyword evidence="2" id="KW-0812">Transmembrane</keyword>
<evidence type="ECO:0000259" key="3">
    <source>
        <dbReference type="Pfam" id="PF07596"/>
    </source>
</evidence>
<sequence>MSRADDDDYDDRPRRRRPRDDDYDDDYDDRPRRGRASGGGSGGGAGAAAGMSVAAIVGIVVVILFCCAGGGIALLLPAVQKVREAAARTKDMNNYKQVALGFHNYHDTNGRLPAADGPVSWRVHLLPFLEQENLYRQFDVTQPWDDGKNRPHANVPVPVYVSPSDPGDTKQTHARVFTGPDTLFPPGRPPLSINPRNGQIPDGTSTTFLVVEARETVPWPQPRELTYTKDGPLPQLGQVHRNGFIFAMADGSVRFGRESTPDAARRIAATVNDGLPLPPDF</sequence>
<dbReference type="AlphaFoldDB" id="A0A517Y2C6"/>
<dbReference type="RefSeq" id="WP_238389319.1">
    <property type="nucleotide sequence ID" value="NZ_CP036273.1"/>
</dbReference>
<name>A0A517Y2C6_9BACT</name>
<evidence type="ECO:0000313" key="4">
    <source>
        <dbReference type="EMBL" id="QDU23917.1"/>
    </source>
</evidence>
<feature type="region of interest" description="Disordered" evidence="1">
    <location>
        <begin position="1"/>
        <end position="44"/>
    </location>
</feature>
<dbReference type="PANTHER" id="PTHR30093:SF2">
    <property type="entry name" value="TYPE II SECRETION SYSTEM PROTEIN H"/>
    <property type="match status" value="1"/>
</dbReference>
<feature type="compositionally biased region" description="Acidic residues" evidence="1">
    <location>
        <begin position="1"/>
        <end position="10"/>
    </location>
</feature>
<dbReference type="Pfam" id="PF07596">
    <property type="entry name" value="SBP_bac_10"/>
    <property type="match status" value="1"/>
</dbReference>
<dbReference type="InterPro" id="IPR045584">
    <property type="entry name" value="Pilin-like"/>
</dbReference>
<dbReference type="PANTHER" id="PTHR30093">
    <property type="entry name" value="GENERAL SECRETION PATHWAY PROTEIN G"/>
    <property type="match status" value="1"/>
</dbReference>
<dbReference type="KEGG" id="uli:ETAA1_59280"/>
<keyword evidence="2" id="KW-0472">Membrane</keyword>
<dbReference type="Proteomes" id="UP000319576">
    <property type="component" value="Chromosome"/>
</dbReference>
<evidence type="ECO:0000256" key="2">
    <source>
        <dbReference type="SAM" id="Phobius"/>
    </source>
</evidence>
<feature type="domain" description="DUF1559" evidence="3">
    <location>
        <begin position="80"/>
        <end position="195"/>
    </location>
</feature>
<dbReference type="EMBL" id="CP036273">
    <property type="protein sequence ID" value="QDU23917.1"/>
    <property type="molecule type" value="Genomic_DNA"/>
</dbReference>